<name>A0A7X8SGZ0_9BACT</name>
<dbReference type="PANTHER" id="PTHR34408">
    <property type="entry name" value="FAMILY PROTEIN, PUTATIVE-RELATED"/>
    <property type="match status" value="1"/>
</dbReference>
<accession>A0A7X8SGZ0</accession>
<evidence type="ECO:0000313" key="2">
    <source>
        <dbReference type="EMBL" id="NLR90075.1"/>
    </source>
</evidence>
<dbReference type="Gene3D" id="2.30.30.40">
    <property type="entry name" value="SH3 Domains"/>
    <property type="match status" value="2"/>
</dbReference>
<dbReference type="PROSITE" id="PS51781">
    <property type="entry name" value="SH3B"/>
    <property type="match status" value="1"/>
</dbReference>
<protein>
    <submittedName>
        <fullName evidence="2">SH3 domain-containing protein</fullName>
    </submittedName>
</protein>
<dbReference type="Pfam" id="PF18925">
    <property type="entry name" value="DUF5675"/>
    <property type="match status" value="1"/>
</dbReference>
<evidence type="ECO:0000259" key="1">
    <source>
        <dbReference type="PROSITE" id="PS51781"/>
    </source>
</evidence>
<comment type="caution">
    <text evidence="2">The sequence shown here is derived from an EMBL/GenBank/DDBJ whole genome shotgun (WGS) entry which is preliminary data.</text>
</comment>
<dbReference type="AlphaFoldDB" id="A0A7X8SGZ0"/>
<keyword evidence="3" id="KW-1185">Reference proteome</keyword>
<dbReference type="Pfam" id="PF08239">
    <property type="entry name" value="SH3_3"/>
    <property type="match status" value="1"/>
</dbReference>
<reference evidence="2 3" key="1">
    <citation type="submission" date="2020-04" db="EMBL/GenBank/DDBJ databases">
        <title>Flammeovirga sp. SR4, a novel species isolated from seawater.</title>
        <authorList>
            <person name="Wang X."/>
        </authorList>
    </citation>
    <scope>NUCLEOTIDE SEQUENCE [LARGE SCALE GENOMIC DNA]</scope>
    <source>
        <strain evidence="2 3">SR4</strain>
    </source>
</reference>
<dbReference type="InterPro" id="IPR003646">
    <property type="entry name" value="SH3-like_bac-type"/>
</dbReference>
<gene>
    <name evidence="2" type="ORF">HGP29_02610</name>
</gene>
<dbReference type="PANTHER" id="PTHR34408:SF1">
    <property type="entry name" value="GLYCOSYL HYDROLASE FAMILY 19 DOMAIN-CONTAINING PROTEIN HI_1415"/>
    <property type="match status" value="1"/>
</dbReference>
<feature type="domain" description="SH3b" evidence="1">
    <location>
        <begin position="170"/>
        <end position="233"/>
    </location>
</feature>
<organism evidence="2 3">
    <name type="scientific">Flammeovirga agarivorans</name>
    <dbReference type="NCBI Taxonomy" id="2726742"/>
    <lineage>
        <taxon>Bacteria</taxon>
        <taxon>Pseudomonadati</taxon>
        <taxon>Bacteroidota</taxon>
        <taxon>Cytophagia</taxon>
        <taxon>Cytophagales</taxon>
        <taxon>Flammeovirgaceae</taxon>
        <taxon>Flammeovirga</taxon>
    </lineage>
</organism>
<dbReference type="RefSeq" id="WP_168880753.1">
    <property type="nucleotide sequence ID" value="NZ_JABAIL010000001.1"/>
</dbReference>
<evidence type="ECO:0000313" key="3">
    <source>
        <dbReference type="Proteomes" id="UP000585050"/>
    </source>
</evidence>
<proteinExistence type="predicted"/>
<dbReference type="Proteomes" id="UP000585050">
    <property type="component" value="Unassembled WGS sequence"/>
</dbReference>
<dbReference type="InterPro" id="IPR052354">
    <property type="entry name" value="Cell_Wall_Dynamics_Protein"/>
</dbReference>
<dbReference type="InterPro" id="IPR043732">
    <property type="entry name" value="DUF5675"/>
</dbReference>
<dbReference type="EMBL" id="JABAIL010000001">
    <property type="protein sequence ID" value="NLR90075.1"/>
    <property type="molecule type" value="Genomic_DNA"/>
</dbReference>
<sequence>MKAILKRTKFLELQTQGKFELYNNDDELVFSCDTLELPWKDNQNRISCIPLGEYKTIPRTHGAYANRAFHVQEKNGGEVKGRSHILIHSGNFFTDTKGCILLGRGFHDIALKTKKREIQKDGVMDLLNSRQTISELLELSDGFELSVQTDEKVIEKKSNSRIKIDFIKEGEIAYVNVKSKLNLRSEPNTESLVIDQLVDDTPLLIKEDLGEWMKVATLGVEGWCFGEYISLIDSNLGVVSVNSGTLNIRSDCHVKASKILEKGLNKEEKVEILEKRGDWYRVKARIEEGFVFNEFLIR</sequence>